<dbReference type="KEGG" id="cpra:CPter91_3512"/>
<protein>
    <submittedName>
        <fullName evidence="1">Uncharacterized protein</fullName>
    </submittedName>
</protein>
<sequence>MLISKYLIVSESANTLGTLPANNDMATNQRHIPGICMNMLHQV</sequence>
<proteinExistence type="predicted"/>
<reference evidence="1 2" key="1">
    <citation type="submission" date="2015-11" db="EMBL/GenBank/DDBJ databases">
        <title>Exploring the genomic traits of fungus-feeding bacterial genus Collimonas.</title>
        <authorList>
            <person name="Song C."/>
            <person name="Schmidt R."/>
            <person name="de Jager V."/>
            <person name="Krzyzanowska D."/>
            <person name="Jongedijk E."/>
            <person name="Cankar K."/>
            <person name="Beekwilder J."/>
            <person name="van Veen A."/>
            <person name="de Boer W."/>
            <person name="van Veen J.A."/>
            <person name="Garbeva P."/>
        </authorList>
    </citation>
    <scope>NUCLEOTIDE SEQUENCE [LARGE SCALE GENOMIC DNA]</scope>
    <source>
        <strain evidence="1 2">Ter91</strain>
    </source>
</reference>
<organism evidence="1 2">
    <name type="scientific">Collimonas pratensis</name>
    <dbReference type="NCBI Taxonomy" id="279113"/>
    <lineage>
        <taxon>Bacteria</taxon>
        <taxon>Pseudomonadati</taxon>
        <taxon>Pseudomonadota</taxon>
        <taxon>Betaproteobacteria</taxon>
        <taxon>Burkholderiales</taxon>
        <taxon>Oxalobacteraceae</taxon>
        <taxon>Collimonas</taxon>
    </lineage>
</organism>
<dbReference type="AlphaFoldDB" id="A0A127Q7L6"/>
<gene>
    <name evidence="1" type="ORF">CPter91_3512</name>
</gene>
<name>A0A127Q7L6_9BURK</name>
<dbReference type="PATRIC" id="fig|279113.9.peg.3481"/>
<evidence type="ECO:0000313" key="2">
    <source>
        <dbReference type="Proteomes" id="UP000074561"/>
    </source>
</evidence>
<dbReference type="Proteomes" id="UP000074561">
    <property type="component" value="Chromosome"/>
</dbReference>
<dbReference type="EMBL" id="CP013234">
    <property type="protein sequence ID" value="AMP05835.1"/>
    <property type="molecule type" value="Genomic_DNA"/>
</dbReference>
<accession>A0A127Q7L6</accession>
<evidence type="ECO:0000313" key="1">
    <source>
        <dbReference type="EMBL" id="AMP05835.1"/>
    </source>
</evidence>